<comment type="caution">
    <text evidence="2">The sequence shown here is derived from an EMBL/GenBank/DDBJ whole genome shotgun (WGS) entry which is preliminary data.</text>
</comment>
<evidence type="ECO:0000259" key="1">
    <source>
        <dbReference type="Pfam" id="PF07714"/>
    </source>
</evidence>
<dbReference type="PANTHER" id="PTHR44329">
    <property type="entry name" value="SERINE/THREONINE-PROTEIN KINASE TNNI3K-RELATED"/>
    <property type="match status" value="1"/>
</dbReference>
<sequence>GILMFQMLCGMRVYGKMTAPEIAAQVAHRGMRPQLPHWVPESYRSLAKACWHQVPTARPTAEELVRHLERVIENKHGGRAEADTAA</sequence>
<feature type="non-terminal residue" evidence="2">
    <location>
        <position position="1"/>
    </location>
</feature>
<accession>A0A2J7WTF3</accession>
<evidence type="ECO:0000313" key="2">
    <source>
        <dbReference type="EMBL" id="PNG66824.1"/>
    </source>
</evidence>
<dbReference type="GO" id="GO:0004674">
    <property type="term" value="F:protein serine/threonine kinase activity"/>
    <property type="evidence" value="ECO:0007669"/>
    <property type="project" value="TreeGrafter"/>
</dbReference>
<dbReference type="OrthoDB" id="339325at2759"/>
<feature type="domain" description="Serine-threonine/tyrosine-protein kinase catalytic" evidence="1">
    <location>
        <begin position="1"/>
        <end position="68"/>
    </location>
</feature>
<protein>
    <submittedName>
        <fullName evidence="2">Putative serine/threonine-protein kinase</fullName>
    </submittedName>
</protein>
<keyword evidence="2" id="KW-0418">Kinase</keyword>
<dbReference type="AlphaFoldDB" id="A0A2J7WTF3"/>
<evidence type="ECO:0000313" key="3">
    <source>
        <dbReference type="Proteomes" id="UP000236333"/>
    </source>
</evidence>
<dbReference type="InterPro" id="IPR051681">
    <property type="entry name" value="Ser/Thr_Kinases-Pseudokinases"/>
</dbReference>
<dbReference type="EMBL" id="PGGS01005437">
    <property type="protein sequence ID" value="PNG66824.1"/>
    <property type="molecule type" value="Genomic_DNA"/>
</dbReference>
<dbReference type="Pfam" id="PF07714">
    <property type="entry name" value="PK_Tyr_Ser-Thr"/>
    <property type="match status" value="1"/>
</dbReference>
<gene>
    <name evidence="2" type="ORF">TSOC_015434</name>
</gene>
<keyword evidence="2" id="KW-0808">Transferase</keyword>
<dbReference type="Gene3D" id="1.10.510.10">
    <property type="entry name" value="Transferase(Phosphotransferase) domain 1"/>
    <property type="match status" value="1"/>
</dbReference>
<dbReference type="Proteomes" id="UP000236333">
    <property type="component" value="Unassembled WGS sequence"/>
</dbReference>
<organism evidence="2 3">
    <name type="scientific">Tetrabaena socialis</name>
    <dbReference type="NCBI Taxonomy" id="47790"/>
    <lineage>
        <taxon>Eukaryota</taxon>
        <taxon>Viridiplantae</taxon>
        <taxon>Chlorophyta</taxon>
        <taxon>core chlorophytes</taxon>
        <taxon>Chlorophyceae</taxon>
        <taxon>CS clade</taxon>
        <taxon>Chlamydomonadales</taxon>
        <taxon>Tetrabaenaceae</taxon>
        <taxon>Tetrabaena</taxon>
    </lineage>
</organism>
<dbReference type="InterPro" id="IPR011009">
    <property type="entry name" value="Kinase-like_dom_sf"/>
</dbReference>
<dbReference type="PANTHER" id="PTHR44329:SF214">
    <property type="entry name" value="PROTEIN KINASE DOMAIN-CONTAINING PROTEIN"/>
    <property type="match status" value="1"/>
</dbReference>
<keyword evidence="3" id="KW-1185">Reference proteome</keyword>
<dbReference type="SUPFAM" id="SSF56112">
    <property type="entry name" value="Protein kinase-like (PK-like)"/>
    <property type="match status" value="1"/>
</dbReference>
<dbReference type="InterPro" id="IPR001245">
    <property type="entry name" value="Ser-Thr/Tyr_kinase_cat_dom"/>
</dbReference>
<name>A0A2J7WTF3_9CHLO</name>
<proteinExistence type="predicted"/>
<reference evidence="2 3" key="1">
    <citation type="journal article" date="2017" name="Mol. Biol. Evol.">
        <title>The 4-celled Tetrabaena socialis nuclear genome reveals the essential components for genetic control of cell number at the origin of multicellularity in the volvocine lineage.</title>
        <authorList>
            <person name="Featherston J."/>
            <person name="Arakaki Y."/>
            <person name="Hanschen E.R."/>
            <person name="Ferris P.J."/>
            <person name="Michod R.E."/>
            <person name="Olson B.J.S.C."/>
            <person name="Nozaki H."/>
            <person name="Durand P.M."/>
        </authorList>
    </citation>
    <scope>NUCLEOTIDE SEQUENCE [LARGE SCALE GENOMIC DNA]</scope>
    <source>
        <strain evidence="2 3">NIES-571</strain>
    </source>
</reference>